<dbReference type="Proteomes" id="UP001603857">
    <property type="component" value="Unassembled WGS sequence"/>
</dbReference>
<evidence type="ECO:0000313" key="3">
    <source>
        <dbReference type="Proteomes" id="UP001603857"/>
    </source>
</evidence>
<dbReference type="AlphaFoldDB" id="A0ABD1MQF5"/>
<evidence type="ECO:0000313" key="2">
    <source>
        <dbReference type="EMBL" id="KAL2337743.1"/>
    </source>
</evidence>
<keyword evidence="1" id="KW-0472">Membrane</keyword>
<proteinExistence type="predicted"/>
<organism evidence="2 3">
    <name type="scientific">Flemingia macrophylla</name>
    <dbReference type="NCBI Taxonomy" id="520843"/>
    <lineage>
        <taxon>Eukaryota</taxon>
        <taxon>Viridiplantae</taxon>
        <taxon>Streptophyta</taxon>
        <taxon>Embryophyta</taxon>
        <taxon>Tracheophyta</taxon>
        <taxon>Spermatophyta</taxon>
        <taxon>Magnoliopsida</taxon>
        <taxon>eudicotyledons</taxon>
        <taxon>Gunneridae</taxon>
        <taxon>Pentapetalae</taxon>
        <taxon>rosids</taxon>
        <taxon>fabids</taxon>
        <taxon>Fabales</taxon>
        <taxon>Fabaceae</taxon>
        <taxon>Papilionoideae</taxon>
        <taxon>50 kb inversion clade</taxon>
        <taxon>NPAAA clade</taxon>
        <taxon>indigoferoid/millettioid clade</taxon>
        <taxon>Phaseoleae</taxon>
        <taxon>Flemingia</taxon>
    </lineage>
</organism>
<name>A0ABD1MQF5_9FABA</name>
<evidence type="ECO:0000256" key="1">
    <source>
        <dbReference type="SAM" id="Phobius"/>
    </source>
</evidence>
<evidence type="ECO:0008006" key="4">
    <source>
        <dbReference type="Google" id="ProtNLM"/>
    </source>
</evidence>
<feature type="transmembrane region" description="Helical" evidence="1">
    <location>
        <begin position="15"/>
        <end position="35"/>
    </location>
</feature>
<dbReference type="EMBL" id="JBGMDY010000004">
    <property type="protein sequence ID" value="KAL2337743.1"/>
    <property type="molecule type" value="Genomic_DNA"/>
</dbReference>
<protein>
    <recommendedName>
        <fullName evidence="4">Secreted protein</fullName>
    </recommendedName>
</protein>
<keyword evidence="1" id="KW-0812">Transmembrane</keyword>
<keyword evidence="3" id="KW-1185">Reference proteome</keyword>
<keyword evidence="1" id="KW-1133">Transmembrane helix</keyword>
<reference evidence="2 3" key="1">
    <citation type="submission" date="2024-08" db="EMBL/GenBank/DDBJ databases">
        <title>Insights into the chromosomal genome structure of Flemingia macrophylla.</title>
        <authorList>
            <person name="Ding Y."/>
            <person name="Zhao Y."/>
            <person name="Bi W."/>
            <person name="Wu M."/>
            <person name="Zhao G."/>
            <person name="Gong Y."/>
            <person name="Li W."/>
            <person name="Zhang P."/>
        </authorList>
    </citation>
    <scope>NUCLEOTIDE SEQUENCE [LARGE SCALE GENOMIC DNA]</scope>
    <source>
        <strain evidence="2">DYQJB</strain>
        <tissue evidence="2">Leaf</tissue>
    </source>
</reference>
<gene>
    <name evidence="2" type="ORF">Fmac_012189</name>
</gene>
<sequence>MLLPTAPHTQPLPRLVFYLVVLSFSSTSLCSHATIRFSFVVNDLHSRVFARCRLLLRPKPMFLLQVLRSFAFRRYKDAFMVCSCSHFGCRFVAPPSLIRVALFVVYGAHVG</sequence>
<accession>A0ABD1MQF5</accession>
<comment type="caution">
    <text evidence="2">The sequence shown here is derived from an EMBL/GenBank/DDBJ whole genome shotgun (WGS) entry which is preliminary data.</text>
</comment>